<evidence type="ECO:0000313" key="2">
    <source>
        <dbReference type="Proteomes" id="UP000569329"/>
    </source>
</evidence>
<dbReference type="EMBL" id="JACGWZ010000001">
    <property type="protein sequence ID" value="MBA8822713.1"/>
    <property type="molecule type" value="Genomic_DNA"/>
</dbReference>
<proteinExistence type="predicted"/>
<protein>
    <submittedName>
        <fullName evidence="1">Uncharacterized protein</fullName>
    </submittedName>
</protein>
<name>A0A839DNS4_9PSEU</name>
<evidence type="ECO:0000313" key="1">
    <source>
        <dbReference type="EMBL" id="MBA8822713.1"/>
    </source>
</evidence>
<keyword evidence="2" id="KW-1185">Reference proteome</keyword>
<dbReference type="RefSeq" id="WP_182542071.1">
    <property type="nucleotide sequence ID" value="NZ_JACGWZ010000001.1"/>
</dbReference>
<gene>
    <name evidence="1" type="ORF">FHX42_000042</name>
</gene>
<reference evidence="1 2" key="1">
    <citation type="submission" date="2020-07" db="EMBL/GenBank/DDBJ databases">
        <title>Sequencing the genomes of 1000 actinobacteria strains.</title>
        <authorList>
            <person name="Klenk H.-P."/>
        </authorList>
    </citation>
    <scope>NUCLEOTIDE SEQUENCE [LARGE SCALE GENOMIC DNA]</scope>
    <source>
        <strain evidence="1 2">DSM 45975</strain>
    </source>
</reference>
<dbReference type="AlphaFoldDB" id="A0A839DNS4"/>
<sequence length="82" mass="8954">MSTPRVETLVGVRRVPVVTARPDDVGFRAKLSALRAFRALHAQTAGFTALEATPRQRLRADAERHGLGADRLAETFQLVDTA</sequence>
<comment type="caution">
    <text evidence="1">The sequence shown here is derived from an EMBL/GenBank/DDBJ whole genome shotgun (WGS) entry which is preliminary data.</text>
</comment>
<dbReference type="Proteomes" id="UP000569329">
    <property type="component" value="Unassembled WGS sequence"/>
</dbReference>
<accession>A0A839DNS4</accession>
<organism evidence="1 2">
    <name type="scientific">Halosaccharopolyspora lacisalsi</name>
    <dbReference type="NCBI Taxonomy" id="1000566"/>
    <lineage>
        <taxon>Bacteria</taxon>
        <taxon>Bacillati</taxon>
        <taxon>Actinomycetota</taxon>
        <taxon>Actinomycetes</taxon>
        <taxon>Pseudonocardiales</taxon>
        <taxon>Pseudonocardiaceae</taxon>
        <taxon>Halosaccharopolyspora</taxon>
    </lineage>
</organism>